<dbReference type="AlphaFoldDB" id="A0AA91TWB0"/>
<reference evidence="1 2" key="1">
    <citation type="submission" date="2017-07" db="EMBL/GenBank/DDBJ databases">
        <title>Isolation and whole genome analysis of endospore-forming bacteria from heroin.</title>
        <authorList>
            <person name="Kalinowski J."/>
            <person name="Ahrens B."/>
            <person name="Al-Dilaimi A."/>
            <person name="Winkler A."/>
            <person name="Wibberg D."/>
            <person name="Schleenbecker U."/>
            <person name="Ruckert C."/>
            <person name="Wolfel R."/>
            <person name="Grass G."/>
        </authorList>
    </citation>
    <scope>NUCLEOTIDE SEQUENCE [LARGE SCALE GENOMIC DNA]</scope>
    <source>
        <strain evidence="1 2">7521-2</strain>
    </source>
</reference>
<accession>A0AA91TWB0</accession>
<proteinExistence type="predicted"/>
<evidence type="ECO:0000313" key="1">
    <source>
        <dbReference type="EMBL" id="PAD85031.1"/>
    </source>
</evidence>
<dbReference type="Proteomes" id="UP000216961">
    <property type="component" value="Unassembled WGS sequence"/>
</dbReference>
<protein>
    <submittedName>
        <fullName evidence="1">Uncharacterized protein</fullName>
    </submittedName>
</protein>
<comment type="caution">
    <text evidence="1">The sequence shown here is derived from an EMBL/GenBank/DDBJ whole genome shotgun (WGS) entry which is preliminary data.</text>
</comment>
<evidence type="ECO:0000313" key="2">
    <source>
        <dbReference type="Proteomes" id="UP000216961"/>
    </source>
</evidence>
<dbReference type="EMBL" id="NPBQ01000013">
    <property type="protein sequence ID" value="PAD85031.1"/>
    <property type="molecule type" value="Genomic_DNA"/>
</dbReference>
<name>A0AA91TWB0_NIACI</name>
<gene>
    <name evidence="1" type="ORF">CHH57_01595</name>
</gene>
<organism evidence="1 2">
    <name type="scientific">Niallia circulans</name>
    <name type="common">Bacillus circulans</name>
    <dbReference type="NCBI Taxonomy" id="1397"/>
    <lineage>
        <taxon>Bacteria</taxon>
        <taxon>Bacillati</taxon>
        <taxon>Bacillota</taxon>
        <taxon>Bacilli</taxon>
        <taxon>Bacillales</taxon>
        <taxon>Bacillaceae</taxon>
        <taxon>Niallia</taxon>
    </lineage>
</organism>
<dbReference type="RefSeq" id="WP_095328573.1">
    <property type="nucleotide sequence ID" value="NZ_NPBQ01000013.1"/>
</dbReference>
<sequence length="131" mass="15529">MTSYDEIWTTFLNNCKVSDLDLPQTNKAIYESIRNAVMYMNNRLRTDLICDDVKETLDKEITQDHLLILANYIRYIFLINQKTYFENLWQPFSKDVGLKNFSTQLNSLKSSIELQDKTIDRLIMNTEVDFL</sequence>